<dbReference type="EMBL" id="FOJB01000001">
    <property type="protein sequence ID" value="SEW12516.1"/>
    <property type="molecule type" value="Genomic_DNA"/>
</dbReference>
<gene>
    <name evidence="1" type="ORF">SAMN05444851_1567</name>
</gene>
<organism evidence="1 2">
    <name type="scientific">Aliiroseovarius sediminilitoris</name>
    <dbReference type="NCBI Taxonomy" id="1173584"/>
    <lineage>
        <taxon>Bacteria</taxon>
        <taxon>Pseudomonadati</taxon>
        <taxon>Pseudomonadota</taxon>
        <taxon>Alphaproteobacteria</taxon>
        <taxon>Rhodobacterales</taxon>
        <taxon>Paracoccaceae</taxon>
        <taxon>Aliiroseovarius</taxon>
    </lineage>
</organism>
<dbReference type="Proteomes" id="UP000199650">
    <property type="component" value="Unassembled WGS sequence"/>
</dbReference>
<sequence>MGLENSVEKLDKYYARLEQGKAQKIKPSHVDKILSKLEAKARLLQAELDETTKSSKKERLATKLDMVREQQKRARWLKDKIGDA</sequence>
<reference evidence="1 2" key="1">
    <citation type="submission" date="2016-10" db="EMBL/GenBank/DDBJ databases">
        <authorList>
            <person name="de Groot N.N."/>
        </authorList>
    </citation>
    <scope>NUCLEOTIDE SEQUENCE [LARGE SCALE GENOMIC DNA]</scope>
    <source>
        <strain evidence="1 2">DSM 29439</strain>
    </source>
</reference>
<proteinExistence type="predicted"/>
<evidence type="ECO:0000313" key="1">
    <source>
        <dbReference type="EMBL" id="SEW12516.1"/>
    </source>
</evidence>
<dbReference type="OrthoDB" id="7744760at2"/>
<dbReference type="RefSeq" id="WP_143064306.1">
    <property type="nucleotide sequence ID" value="NZ_FOJB01000001.1"/>
</dbReference>
<dbReference type="AlphaFoldDB" id="A0A1I0PFU1"/>
<accession>A0A1I0PFU1</accession>
<keyword evidence="2" id="KW-1185">Reference proteome</keyword>
<name>A0A1I0PFU1_9RHOB</name>
<protein>
    <submittedName>
        <fullName evidence="1">Uncharacterized protein</fullName>
    </submittedName>
</protein>
<dbReference type="STRING" id="1173584.SAMN05444851_1567"/>
<evidence type="ECO:0000313" key="2">
    <source>
        <dbReference type="Proteomes" id="UP000199650"/>
    </source>
</evidence>